<dbReference type="EMBL" id="SDOX01000002">
    <property type="protein sequence ID" value="TFJ88421.1"/>
    <property type="molecule type" value="Genomic_DNA"/>
</dbReference>
<dbReference type="Proteomes" id="UP000355283">
    <property type="component" value="Unassembled WGS sequence"/>
</dbReference>
<feature type="region of interest" description="Disordered" evidence="1">
    <location>
        <begin position="415"/>
        <end position="440"/>
    </location>
</feature>
<proteinExistence type="predicted"/>
<feature type="compositionally biased region" description="Polar residues" evidence="1">
    <location>
        <begin position="20"/>
        <end position="67"/>
    </location>
</feature>
<gene>
    <name evidence="2" type="ORF">NSK_000770</name>
</gene>
<dbReference type="AlphaFoldDB" id="A0A4D9D9P2"/>
<name>A0A4D9D9P2_9STRA</name>
<feature type="compositionally biased region" description="Basic and acidic residues" evidence="1">
    <location>
        <begin position="678"/>
        <end position="698"/>
    </location>
</feature>
<accession>A0A4D9D9P2</accession>
<sequence>MQDISDSTGEKQYAQDTHKILQSSNESLKSSEQPITKEQGSTGSVDDSSSILTTAEGHTSAHGNQIQGDEDSEKSVFEKASTPSDGVHSNVRRLFIHPEEAKFRAGPKSEADASNNFGSPYYGKDGGLWSKVHHKSDALTGFPLQSHDINHGQRIHGHHRHLRQQANPDMTEMELAEVRDEAREELLQALRHASKKTQTQRSDASVKVNLESILNALAVDRPAVAGLTTDLNGEKKLDPEIDVKKEQILLPGTKNQPEVESPMPLGRRNLRGLQQAGIDTGAGVGAALAGSLTEAQKAEMRQIFYDAALAMVRELARQALNSEQRGNANTNPLHSGLEQGAGTNAISQDAYTNAFNAMINAIGSKEAKNVNDAIASHSGGPGGVEKGGGKKGISKGADGKASVTKKSLLEVAREVARHNSPSAARPPAPSAYRPNGPRTLRGLKNASIRIPVPFTRDPSSNDSSPTFVYNGSDAVFVPLRQVDPSAQDEAFSRIRPLGPIIQGASGALGGEAITKLGEVKSLSGGLGNVKGNEKFVADADWAAIVLSMLTEHQGKEDIDQEPSKRFLIGLETSSLPAMDPLHPLADVSDHTMAAGDTRSRMSTGADPTFDDALGMATKNDFTPKLESRTGLLQHPSTPSVRANSGPHSHKLGIATPADGLGKVISRMTGPLEAGNMDQEERKGDITKVQSEDRSDLARTQKGRLDDKFYERATSQLMSHSARNFQKMQDAVNSIMAQEGIMTWEDEMNDFNG</sequence>
<organism evidence="2 3">
    <name type="scientific">Nannochloropsis salina CCMP1776</name>
    <dbReference type="NCBI Taxonomy" id="1027361"/>
    <lineage>
        <taxon>Eukaryota</taxon>
        <taxon>Sar</taxon>
        <taxon>Stramenopiles</taxon>
        <taxon>Ochrophyta</taxon>
        <taxon>Eustigmatophyceae</taxon>
        <taxon>Eustigmatales</taxon>
        <taxon>Monodopsidaceae</taxon>
        <taxon>Microchloropsis</taxon>
        <taxon>Microchloropsis salina</taxon>
    </lineage>
</organism>
<protein>
    <submittedName>
        <fullName evidence="2">Uncharacterized protein</fullName>
    </submittedName>
</protein>
<feature type="region of interest" description="Disordered" evidence="1">
    <location>
        <begin position="377"/>
        <end position="400"/>
    </location>
</feature>
<reference evidence="2 3" key="1">
    <citation type="submission" date="2019-01" db="EMBL/GenBank/DDBJ databases">
        <title>Nuclear Genome Assembly of the Microalgal Biofuel strain Nannochloropsis salina CCMP1776.</title>
        <authorList>
            <person name="Hovde B."/>
        </authorList>
    </citation>
    <scope>NUCLEOTIDE SEQUENCE [LARGE SCALE GENOMIC DNA]</scope>
    <source>
        <strain evidence="2 3">CCMP1776</strain>
    </source>
</reference>
<feature type="region of interest" description="Disordered" evidence="1">
    <location>
        <begin position="1"/>
        <end position="92"/>
    </location>
</feature>
<evidence type="ECO:0000313" key="3">
    <source>
        <dbReference type="Proteomes" id="UP000355283"/>
    </source>
</evidence>
<evidence type="ECO:0000256" key="1">
    <source>
        <dbReference type="SAM" id="MobiDB-lite"/>
    </source>
</evidence>
<evidence type="ECO:0000313" key="2">
    <source>
        <dbReference type="EMBL" id="TFJ88421.1"/>
    </source>
</evidence>
<comment type="caution">
    <text evidence="2">The sequence shown here is derived from an EMBL/GenBank/DDBJ whole genome shotgun (WGS) entry which is preliminary data.</text>
</comment>
<feature type="region of interest" description="Disordered" evidence="1">
    <location>
        <begin position="673"/>
        <end position="698"/>
    </location>
</feature>
<keyword evidence="3" id="KW-1185">Reference proteome</keyword>